<comment type="caution">
    <text evidence="2">The sequence shown here is derived from an EMBL/GenBank/DDBJ whole genome shotgun (WGS) entry which is preliminary data.</text>
</comment>
<gene>
    <name evidence="2" type="ORF">CTI12_AA274650</name>
</gene>
<feature type="transmembrane region" description="Helical" evidence="1">
    <location>
        <begin position="191"/>
        <end position="211"/>
    </location>
</feature>
<keyword evidence="3" id="KW-1185">Reference proteome</keyword>
<evidence type="ECO:0000313" key="3">
    <source>
        <dbReference type="Proteomes" id="UP000245207"/>
    </source>
</evidence>
<evidence type="ECO:0000256" key="1">
    <source>
        <dbReference type="SAM" id="Phobius"/>
    </source>
</evidence>
<dbReference type="EMBL" id="PKPP01002983">
    <property type="protein sequence ID" value="PWA71984.1"/>
    <property type="molecule type" value="Genomic_DNA"/>
</dbReference>
<accession>A0A2U1NEP3</accession>
<organism evidence="2 3">
    <name type="scientific">Artemisia annua</name>
    <name type="common">Sweet wormwood</name>
    <dbReference type="NCBI Taxonomy" id="35608"/>
    <lineage>
        <taxon>Eukaryota</taxon>
        <taxon>Viridiplantae</taxon>
        <taxon>Streptophyta</taxon>
        <taxon>Embryophyta</taxon>
        <taxon>Tracheophyta</taxon>
        <taxon>Spermatophyta</taxon>
        <taxon>Magnoliopsida</taxon>
        <taxon>eudicotyledons</taxon>
        <taxon>Gunneridae</taxon>
        <taxon>Pentapetalae</taxon>
        <taxon>asterids</taxon>
        <taxon>campanulids</taxon>
        <taxon>Asterales</taxon>
        <taxon>Asteraceae</taxon>
        <taxon>Asteroideae</taxon>
        <taxon>Anthemideae</taxon>
        <taxon>Artemisiinae</taxon>
        <taxon>Artemisia</taxon>
    </lineage>
</organism>
<keyword evidence="1" id="KW-1133">Transmembrane helix</keyword>
<feature type="transmembrane region" description="Helical" evidence="1">
    <location>
        <begin position="426"/>
        <end position="446"/>
    </location>
</feature>
<keyword evidence="1" id="KW-0812">Transmembrane</keyword>
<evidence type="ECO:0000313" key="2">
    <source>
        <dbReference type="EMBL" id="PWA71984.1"/>
    </source>
</evidence>
<keyword evidence="1" id="KW-0472">Membrane</keyword>
<reference evidence="2 3" key="1">
    <citation type="journal article" date="2018" name="Mol. Plant">
        <title>The genome of Artemisia annua provides insight into the evolution of Asteraceae family and artemisinin biosynthesis.</title>
        <authorList>
            <person name="Shen Q."/>
            <person name="Zhang L."/>
            <person name="Liao Z."/>
            <person name="Wang S."/>
            <person name="Yan T."/>
            <person name="Shi P."/>
            <person name="Liu M."/>
            <person name="Fu X."/>
            <person name="Pan Q."/>
            <person name="Wang Y."/>
            <person name="Lv Z."/>
            <person name="Lu X."/>
            <person name="Zhang F."/>
            <person name="Jiang W."/>
            <person name="Ma Y."/>
            <person name="Chen M."/>
            <person name="Hao X."/>
            <person name="Li L."/>
            <person name="Tang Y."/>
            <person name="Lv G."/>
            <person name="Zhou Y."/>
            <person name="Sun X."/>
            <person name="Brodelius P.E."/>
            <person name="Rose J.K.C."/>
            <person name="Tang K."/>
        </authorList>
    </citation>
    <scope>NUCLEOTIDE SEQUENCE [LARGE SCALE GENOMIC DNA]</scope>
    <source>
        <strain evidence="3">cv. Huhao1</strain>
        <tissue evidence="2">Leaf</tissue>
    </source>
</reference>
<proteinExistence type="predicted"/>
<name>A0A2U1NEP3_ARTAN</name>
<sequence>MLPWFYRKNFAIATSAERELYTGILEELEMKVLGATTVTTVSSKTQDVFGIALQIAYLLMQNVSQYLTVDCIQETQTTSATTLGSHVSCAEKSVPSLDKGKHKMYEVCHEHHPFAEDLISVSDHSNEAHLICNLHCFFYFTVDCIQETQTTSATTLGSHVSCAEKSVPSLDKGKHKMYEVCHEHHPFAEDLINVLLCIIFHTFILMLVAFVPAMENLDMIDDNETTIASSLSLLIMGECLKTHGKVRSWDPVDSVTRRLFGVHYVNSSLVRQRHWWWFIFRSVKSGSASEKDLTKDINYGLTALSLRPYTHRLGPTTTEVKRRHAENYDHGSMMETSLLAMAWELEKLHVEMATAEKEASRAGTNIESNSMPVYLVIENQIHTSCNTADYVYGVATDLKDFKGCTFSTREVIPILNWETETFSKPVLAVLIFASVALFSTIFFYHLPLQCGWLE</sequence>
<protein>
    <submittedName>
        <fullName evidence="2">SNARE associated Golgi protein family</fullName>
    </submittedName>
</protein>
<dbReference type="AlphaFoldDB" id="A0A2U1NEP3"/>
<dbReference type="Proteomes" id="UP000245207">
    <property type="component" value="Unassembled WGS sequence"/>
</dbReference>